<evidence type="ECO:0000313" key="14">
    <source>
        <dbReference type="Proteomes" id="UP001320209"/>
    </source>
</evidence>
<dbReference type="InterPro" id="IPR023940">
    <property type="entry name" value="DHDPR_bac"/>
</dbReference>
<dbReference type="InterPro" id="IPR000846">
    <property type="entry name" value="DapB_N"/>
</dbReference>
<comment type="function">
    <text evidence="9">Catalyzes the conversion of 4-hydroxy-tetrahydrodipicolinate (HTPA) to tetrahydrodipicolinate.</text>
</comment>
<dbReference type="Proteomes" id="UP001320209">
    <property type="component" value="Chromosome"/>
</dbReference>
<evidence type="ECO:0000256" key="1">
    <source>
        <dbReference type="ARBA" id="ARBA00006642"/>
    </source>
</evidence>
<evidence type="ECO:0000256" key="4">
    <source>
        <dbReference type="ARBA" id="ARBA00022857"/>
    </source>
</evidence>
<dbReference type="InterPro" id="IPR022663">
    <property type="entry name" value="DapB_C"/>
</dbReference>
<keyword evidence="14" id="KW-1185">Reference proteome</keyword>
<feature type="active site" description="Proton donor/acceptor" evidence="9">
    <location>
        <position position="143"/>
    </location>
</feature>
<keyword evidence="7 9" id="KW-0520">NAD</keyword>
<evidence type="ECO:0000256" key="2">
    <source>
        <dbReference type="ARBA" id="ARBA00022490"/>
    </source>
</evidence>
<dbReference type="PIRSF" id="PIRSF000161">
    <property type="entry name" value="DHPR"/>
    <property type="match status" value="1"/>
</dbReference>
<dbReference type="Pfam" id="PF01113">
    <property type="entry name" value="DapB_N"/>
    <property type="match status" value="1"/>
</dbReference>
<name>A0ABM7V8F9_9PROT</name>
<reference evidence="13" key="1">
    <citation type="submission" date="2021-10" db="EMBL/GenBank/DDBJ databases">
        <title>Genome Sequence of The Candidatus Hydrogeosomobacter endosymbioticus, an Intracellular Bacterial Symbiont of the Anaerobic Ciliate GW7.</title>
        <authorList>
            <person name="Shiohama Y."/>
            <person name="Shinzato N."/>
        </authorList>
    </citation>
    <scope>NUCLEOTIDE SEQUENCE [LARGE SCALE GENOMIC DNA]</scope>
    <source>
        <strain evidence="13">200920</strain>
    </source>
</reference>
<sequence length="240" mass="25899">MMKVGLIGCFGRMGRNIAKIASEFGVSISAGADVVRGECAGFQVFSALDLVFKNSDVVIDFSSKNATEEVVKISGETKTPALICTTGHDKDAFSVIESVGGGAESAILYSSNTSVSLNTFVNTVSEFYKAVADGFDVTIIERHHIHKKDAPSGTALFIKNELNAASGEGVKKNIDILSVRGGEIFGEHEIMFCGRYENIKFSHEILNRDVLAAGAIEIAKWLANKQPGLYSMKDFIKSRF</sequence>
<comment type="similarity">
    <text evidence="1 9">Belongs to the DapB family.</text>
</comment>
<dbReference type="SUPFAM" id="SSF51735">
    <property type="entry name" value="NAD(P)-binding Rossmann-fold domains"/>
    <property type="match status" value="1"/>
</dbReference>
<evidence type="ECO:0000259" key="11">
    <source>
        <dbReference type="Pfam" id="PF01113"/>
    </source>
</evidence>
<dbReference type="NCBIfam" id="TIGR00036">
    <property type="entry name" value="dapB"/>
    <property type="match status" value="1"/>
</dbReference>
<evidence type="ECO:0000256" key="5">
    <source>
        <dbReference type="ARBA" id="ARBA00022915"/>
    </source>
</evidence>
<dbReference type="PANTHER" id="PTHR20836">
    <property type="entry name" value="DIHYDRODIPICOLINATE REDUCTASE"/>
    <property type="match status" value="1"/>
</dbReference>
<organism evidence="13 14">
    <name type="scientific">Candidatus Hydrogenosomobacter endosymbioticus</name>
    <dbReference type="NCBI Taxonomy" id="2558174"/>
    <lineage>
        <taxon>Bacteria</taxon>
        <taxon>Pseudomonadati</taxon>
        <taxon>Pseudomonadota</taxon>
        <taxon>Alphaproteobacteria</taxon>
        <taxon>Holosporales</taxon>
        <taxon>Holosporaceae</taxon>
        <taxon>Candidatus Hydrogenosomobacter</taxon>
    </lineage>
</organism>
<dbReference type="Gene3D" id="3.40.50.720">
    <property type="entry name" value="NAD(P)-binding Rossmann-like Domain"/>
    <property type="match status" value="1"/>
</dbReference>
<feature type="binding site" evidence="9">
    <location>
        <begin position="84"/>
        <end position="86"/>
    </location>
    <ligand>
        <name>NAD(+)</name>
        <dbReference type="ChEBI" id="CHEBI:57540"/>
    </ligand>
</feature>
<feature type="domain" description="Dihydrodipicolinate reductase C-terminal" evidence="12">
    <location>
        <begin position="119"/>
        <end position="235"/>
    </location>
</feature>
<feature type="binding site" evidence="9">
    <location>
        <begin position="153"/>
        <end position="154"/>
    </location>
    <ligand>
        <name>(S)-2,3,4,5-tetrahydrodipicolinate</name>
        <dbReference type="ChEBI" id="CHEBI:16845"/>
    </ligand>
</feature>
<dbReference type="InterPro" id="IPR036291">
    <property type="entry name" value="NAD(P)-bd_dom_sf"/>
</dbReference>
<keyword evidence="8 9" id="KW-0457">Lysine biosynthesis</keyword>
<comment type="catalytic activity">
    <reaction evidence="9">
        <text>(S)-2,3,4,5-tetrahydrodipicolinate + NADP(+) + H2O = (2S,4S)-4-hydroxy-2,3,4,5-tetrahydrodipicolinate + NADPH + H(+)</text>
        <dbReference type="Rhea" id="RHEA:35331"/>
        <dbReference type="ChEBI" id="CHEBI:15377"/>
        <dbReference type="ChEBI" id="CHEBI:15378"/>
        <dbReference type="ChEBI" id="CHEBI:16845"/>
        <dbReference type="ChEBI" id="CHEBI:57783"/>
        <dbReference type="ChEBI" id="CHEBI:58349"/>
        <dbReference type="ChEBI" id="CHEBI:67139"/>
        <dbReference type="EC" id="1.17.1.8"/>
    </reaction>
</comment>
<evidence type="ECO:0000256" key="7">
    <source>
        <dbReference type="ARBA" id="ARBA00023027"/>
    </source>
</evidence>
<dbReference type="Gene3D" id="3.30.360.10">
    <property type="entry name" value="Dihydrodipicolinate Reductase, domain 2"/>
    <property type="match status" value="1"/>
</dbReference>
<evidence type="ECO:0000256" key="6">
    <source>
        <dbReference type="ARBA" id="ARBA00023002"/>
    </source>
</evidence>
<dbReference type="PANTHER" id="PTHR20836:SF7">
    <property type="entry name" value="4-HYDROXY-TETRAHYDRODIPICOLINATE REDUCTASE"/>
    <property type="match status" value="1"/>
</dbReference>
<accession>A0ABM7V8F9</accession>
<keyword evidence="2 9" id="KW-0963">Cytoplasm</keyword>
<feature type="domain" description="Dihydrodipicolinate reductase N-terminal" evidence="11">
    <location>
        <begin position="2"/>
        <end position="112"/>
    </location>
</feature>
<feature type="binding site" evidence="9">
    <location>
        <begin position="110"/>
        <end position="113"/>
    </location>
    <ligand>
        <name>NAD(+)</name>
        <dbReference type="ChEBI" id="CHEBI:57540"/>
    </ligand>
</feature>
<comment type="subunit">
    <text evidence="9">Homotetramer.</text>
</comment>
<keyword evidence="3 9" id="KW-0028">Amino-acid biosynthesis</keyword>
<dbReference type="SUPFAM" id="SSF55347">
    <property type="entry name" value="Glyceraldehyde-3-phosphate dehydrogenase-like, C-terminal domain"/>
    <property type="match status" value="1"/>
</dbReference>
<evidence type="ECO:0000256" key="10">
    <source>
        <dbReference type="NCBIfam" id="TIGR00036"/>
    </source>
</evidence>
<proteinExistence type="inferred from homology"/>
<evidence type="ECO:0000259" key="12">
    <source>
        <dbReference type="Pfam" id="PF05173"/>
    </source>
</evidence>
<dbReference type="Pfam" id="PF05173">
    <property type="entry name" value="DapB_C"/>
    <property type="match status" value="1"/>
</dbReference>
<gene>
    <name evidence="9 13" type="primary">dapB</name>
    <name evidence="13" type="ORF">HYD_1950</name>
</gene>
<comment type="caution">
    <text evidence="9">Lacks conserved residue(s) required for the propagation of feature annotation.</text>
</comment>
<comment type="pathway">
    <text evidence="9">Amino-acid biosynthesis; L-lysine biosynthesis via DAP pathway; (S)-tetrahydrodipicolinate from L-aspartate: step 4/4.</text>
</comment>
<comment type="caution">
    <text evidence="9">Was originally thought to be a dihydrodipicolinate reductase (DHDPR), catalyzing the conversion of dihydrodipicolinate to tetrahydrodipicolinate. However, it was shown in E.coli that the substrate of the enzymatic reaction is not dihydrodipicolinate (DHDP) but in fact (2S,4S)-4-hydroxy-2,3,4,5-tetrahydrodipicolinic acid (HTPA), the product released by the DapA-catalyzed reaction.</text>
</comment>
<evidence type="ECO:0000256" key="8">
    <source>
        <dbReference type="ARBA" id="ARBA00023154"/>
    </source>
</evidence>
<dbReference type="EMBL" id="AP025225">
    <property type="protein sequence ID" value="BDB96062.1"/>
    <property type="molecule type" value="Genomic_DNA"/>
</dbReference>
<evidence type="ECO:0000256" key="3">
    <source>
        <dbReference type="ARBA" id="ARBA00022605"/>
    </source>
</evidence>
<protein>
    <recommendedName>
        <fullName evidence="9 10">4-hydroxy-tetrahydrodipicolinate reductase</fullName>
        <shortName evidence="9">HTPA reductase</shortName>
        <ecNumber evidence="9 10">1.17.1.8</ecNumber>
    </recommendedName>
</protein>
<evidence type="ECO:0000256" key="9">
    <source>
        <dbReference type="HAMAP-Rule" id="MF_00102"/>
    </source>
</evidence>
<feature type="active site" description="Proton donor" evidence="9">
    <location>
        <position position="147"/>
    </location>
</feature>
<feature type="binding site" evidence="9">
    <location>
        <begin position="8"/>
        <end position="13"/>
    </location>
    <ligand>
        <name>NAD(+)</name>
        <dbReference type="ChEBI" id="CHEBI:57540"/>
    </ligand>
</feature>
<dbReference type="EC" id="1.17.1.8" evidence="9 10"/>
<feature type="binding site" evidence="9">
    <location>
        <position position="144"/>
    </location>
    <ligand>
        <name>(S)-2,3,4,5-tetrahydrodipicolinate</name>
        <dbReference type="ChEBI" id="CHEBI:16845"/>
    </ligand>
</feature>
<dbReference type="RefSeq" id="WP_236865459.1">
    <property type="nucleotide sequence ID" value="NZ_AP025225.1"/>
</dbReference>
<dbReference type="HAMAP" id="MF_00102">
    <property type="entry name" value="DapB"/>
    <property type="match status" value="1"/>
</dbReference>
<keyword evidence="4 9" id="KW-0521">NADP</keyword>
<evidence type="ECO:0000313" key="13">
    <source>
        <dbReference type="EMBL" id="BDB96062.1"/>
    </source>
</evidence>
<comment type="subcellular location">
    <subcellularLocation>
        <location evidence="9">Cytoplasm</location>
    </subcellularLocation>
</comment>
<comment type="catalytic activity">
    <reaction evidence="9">
        <text>(S)-2,3,4,5-tetrahydrodipicolinate + NAD(+) + H2O = (2S,4S)-4-hydroxy-2,3,4,5-tetrahydrodipicolinate + NADH + H(+)</text>
        <dbReference type="Rhea" id="RHEA:35323"/>
        <dbReference type="ChEBI" id="CHEBI:15377"/>
        <dbReference type="ChEBI" id="CHEBI:15378"/>
        <dbReference type="ChEBI" id="CHEBI:16845"/>
        <dbReference type="ChEBI" id="CHEBI:57540"/>
        <dbReference type="ChEBI" id="CHEBI:57945"/>
        <dbReference type="ChEBI" id="CHEBI:67139"/>
        <dbReference type="EC" id="1.17.1.8"/>
    </reaction>
</comment>
<keyword evidence="5 9" id="KW-0220">Diaminopimelate biosynthesis</keyword>
<keyword evidence="6 9" id="KW-0560">Oxidoreductase</keyword>